<dbReference type="AlphaFoldDB" id="A0A9W7CVE8"/>
<proteinExistence type="predicted"/>
<organism evidence="1 2">
    <name type="scientific">Phytophthora fragariaefolia</name>
    <dbReference type="NCBI Taxonomy" id="1490495"/>
    <lineage>
        <taxon>Eukaryota</taxon>
        <taxon>Sar</taxon>
        <taxon>Stramenopiles</taxon>
        <taxon>Oomycota</taxon>
        <taxon>Peronosporomycetes</taxon>
        <taxon>Peronosporales</taxon>
        <taxon>Peronosporaceae</taxon>
        <taxon>Phytophthora</taxon>
    </lineage>
</organism>
<dbReference type="EMBL" id="BSXT01001657">
    <property type="protein sequence ID" value="GMF44266.1"/>
    <property type="molecule type" value="Genomic_DNA"/>
</dbReference>
<gene>
    <name evidence="1" type="ORF">Pfra01_001533200</name>
</gene>
<dbReference type="Proteomes" id="UP001165121">
    <property type="component" value="Unassembled WGS sequence"/>
</dbReference>
<comment type="caution">
    <text evidence="1">The sequence shown here is derived from an EMBL/GenBank/DDBJ whole genome shotgun (WGS) entry which is preliminary data.</text>
</comment>
<keyword evidence="2" id="KW-1185">Reference proteome</keyword>
<name>A0A9W7CVE8_9STRA</name>
<accession>A0A9W7CVE8</accession>
<sequence>MLMFLNPSERAYFAPTTRIEPCHGNPGWTKWRCYGQQLQVSDPHDSLGPTEQQNVLALGNGSCCSNAGTIKEYGPGDKKPHPLNDFKQNPSPTCACLSSHQAFHHGRFGQQSHTQSPSWFRPPKLRRYIEVTELPAEHSQHWLLGVAPLELLNVPDDRHLVHPLPSSTCIPQVHVLP</sequence>
<reference evidence="1" key="1">
    <citation type="submission" date="2023-04" db="EMBL/GenBank/DDBJ databases">
        <title>Phytophthora fragariaefolia NBRC 109709.</title>
        <authorList>
            <person name="Ichikawa N."/>
            <person name="Sato H."/>
            <person name="Tonouchi N."/>
        </authorList>
    </citation>
    <scope>NUCLEOTIDE SEQUENCE</scope>
    <source>
        <strain evidence="1">NBRC 109709</strain>
    </source>
</reference>
<evidence type="ECO:0000313" key="1">
    <source>
        <dbReference type="EMBL" id="GMF44266.1"/>
    </source>
</evidence>
<evidence type="ECO:0000313" key="2">
    <source>
        <dbReference type="Proteomes" id="UP001165121"/>
    </source>
</evidence>
<protein>
    <submittedName>
        <fullName evidence="1">Unnamed protein product</fullName>
    </submittedName>
</protein>